<accession>A0ABV4WCZ2</accession>
<organism evidence="1 2">
    <name type="scientific">Floridaenema evergladense BLCC-F167</name>
    <dbReference type="NCBI Taxonomy" id="3153639"/>
    <lineage>
        <taxon>Bacteria</taxon>
        <taxon>Bacillati</taxon>
        <taxon>Cyanobacteriota</taxon>
        <taxon>Cyanophyceae</taxon>
        <taxon>Oscillatoriophycideae</taxon>
        <taxon>Aerosakkonematales</taxon>
        <taxon>Aerosakkonemataceae</taxon>
        <taxon>Floridanema</taxon>
        <taxon>Floridanema evergladense</taxon>
    </lineage>
</organism>
<dbReference type="InterPro" id="IPR025127">
    <property type="entry name" value="DUF4054"/>
</dbReference>
<evidence type="ECO:0000313" key="2">
    <source>
        <dbReference type="Proteomes" id="UP001576780"/>
    </source>
</evidence>
<keyword evidence="2" id="KW-1185">Reference proteome</keyword>
<dbReference type="EMBL" id="JBHFNT010000004">
    <property type="protein sequence ID" value="MFB2832945.1"/>
    <property type="molecule type" value="Genomic_DNA"/>
</dbReference>
<name>A0ABV4WCZ2_9CYAN</name>
<dbReference type="RefSeq" id="WP_413275421.1">
    <property type="nucleotide sequence ID" value="NZ_JBHFNT010000004.1"/>
</dbReference>
<comment type="caution">
    <text evidence="1">The sequence shown here is derived from an EMBL/GenBank/DDBJ whole genome shotgun (WGS) entry which is preliminary data.</text>
</comment>
<sequence length="119" mass="12444">MITYSEFVIDFPEFADTTKYPQARVERAIARASTQVDNELGLASELIGQLTAHLLAIGTPGTIGGAGTGAISSLSVSGEYSVTYAGETQATGSNPLNATPYGREFLRLLGSISFTPVVV</sequence>
<proteinExistence type="predicted"/>
<reference evidence="1 2" key="1">
    <citation type="submission" date="2024-09" db="EMBL/GenBank/DDBJ databases">
        <title>Floridaenema gen nov. (Aerosakkonemataceae, Aerosakkonematales ord. nov., Cyanobacteria) from benthic tropical and subtropical fresh waters, with the description of four new species.</title>
        <authorList>
            <person name="Moretto J.A."/>
            <person name="Berthold D.E."/>
            <person name="Lefler F.W."/>
            <person name="Huang I.-S."/>
            <person name="Laughinghouse H. IV."/>
        </authorList>
    </citation>
    <scope>NUCLEOTIDE SEQUENCE [LARGE SCALE GENOMIC DNA]</scope>
    <source>
        <strain evidence="1 2">BLCC-F167</strain>
    </source>
</reference>
<gene>
    <name evidence="1" type="ORF">ACE1CA_00270</name>
</gene>
<evidence type="ECO:0000313" key="1">
    <source>
        <dbReference type="EMBL" id="MFB2832945.1"/>
    </source>
</evidence>
<protein>
    <submittedName>
        <fullName evidence="1">DUF4054 domain-containing protein</fullName>
    </submittedName>
</protein>
<dbReference type="Pfam" id="PF13262">
    <property type="entry name" value="DUF4054"/>
    <property type="match status" value="1"/>
</dbReference>
<dbReference type="Proteomes" id="UP001576780">
    <property type="component" value="Unassembled WGS sequence"/>
</dbReference>